<evidence type="ECO:0000256" key="1">
    <source>
        <dbReference type="SAM" id="MobiDB-lite"/>
    </source>
</evidence>
<keyword evidence="3" id="KW-1185">Reference proteome</keyword>
<name>A0A097ENU5_9GAMM</name>
<dbReference type="KEGG" id="frf:LO80_04085"/>
<protein>
    <submittedName>
        <fullName evidence="2">Uncharacterized protein</fullName>
    </submittedName>
</protein>
<gene>
    <name evidence="2" type="ORF">LO80_04085</name>
</gene>
<evidence type="ECO:0000313" key="2">
    <source>
        <dbReference type="EMBL" id="AIT09234.1"/>
    </source>
</evidence>
<dbReference type="HOGENOM" id="CLU_890686_0_0_6"/>
<evidence type="ECO:0000313" key="3">
    <source>
        <dbReference type="Proteomes" id="UP000029672"/>
    </source>
</evidence>
<dbReference type="AlphaFoldDB" id="A0A097ENU5"/>
<sequence length="324" mass="35862">MRKISKLLVLLSLGFLLQDCSTNSVENDFSYESLTDTISGTPFRNRKYDYARVKVTEKPSLKIPTGLNGEKIKPALKLPDGDNNYAKSQVDEAEKDMLPPNYTDQFNMSQIISDQISKVAISVVYDDSGSLKLVFREPLLITINLLEDYFKAHSDTYTISSEEDEMLSGHLIKVRDSKKDLIFVIKARKVDELSSLVKVNMVFLGDGETQAPDYINEGVSLLSNIRKELNNTELKSDDNLKIAKQAEVNLANSTASPDNAKSGLGGLLGAKKSSFSLGSYDRTIDKAKQQEQQGSQAQQDYTQMTAPSSDSVYDSDAQAQVLNT</sequence>
<feature type="region of interest" description="Disordered" evidence="1">
    <location>
        <begin position="281"/>
        <end position="324"/>
    </location>
</feature>
<dbReference type="EMBL" id="CP009574">
    <property type="protein sequence ID" value="AIT09234.1"/>
    <property type="molecule type" value="Genomic_DNA"/>
</dbReference>
<reference evidence="2 3" key="1">
    <citation type="submission" date="2014-10" db="EMBL/GenBank/DDBJ databases">
        <title>Whole genome sequence of Francisella endociliophora strain FSC1006, isolated from a laboratory culture of the marine ciliate Euplotes raikovi.</title>
        <authorList>
            <person name="Granberg M."/>
            <person name="Backman S."/>
            <person name="Lundmark E."/>
            <person name="Nilsson E."/>
            <person name="Karlsson E."/>
            <person name="Thelaus J."/>
            <person name="Ohrman C."/>
            <person name="Larkeryd A."/>
            <person name="Stenberg P."/>
        </authorList>
    </citation>
    <scope>NUCLEOTIDE SEQUENCE [LARGE SCALE GENOMIC DNA]</scope>
    <source>
        <strain evidence="2 3">FSC1006</strain>
    </source>
</reference>
<dbReference type="OrthoDB" id="5603751at2"/>
<dbReference type="RefSeq" id="WP_040008818.1">
    <property type="nucleotide sequence ID" value="NZ_CP009574.1"/>
</dbReference>
<feature type="compositionally biased region" description="Low complexity" evidence="1">
    <location>
        <begin position="290"/>
        <end position="299"/>
    </location>
</feature>
<dbReference type="eggNOG" id="ENOG502ZGQA">
    <property type="taxonomic scope" value="Bacteria"/>
</dbReference>
<accession>A0A097ENU5</accession>
<dbReference type="Proteomes" id="UP000029672">
    <property type="component" value="Chromosome"/>
</dbReference>
<dbReference type="STRING" id="1547445.LO80_04085"/>
<organism evidence="2 3">
    <name type="scientific">Candidatus Francisella endociliophora</name>
    <dbReference type="NCBI Taxonomy" id="653937"/>
    <lineage>
        <taxon>Bacteria</taxon>
        <taxon>Pseudomonadati</taxon>
        <taxon>Pseudomonadota</taxon>
        <taxon>Gammaproteobacteria</taxon>
        <taxon>Thiotrichales</taxon>
        <taxon>Francisellaceae</taxon>
        <taxon>Francisella</taxon>
    </lineage>
</organism>
<proteinExistence type="predicted"/>
<feature type="compositionally biased region" description="Polar residues" evidence="1">
    <location>
        <begin position="300"/>
        <end position="324"/>
    </location>
</feature>